<dbReference type="SUPFAM" id="SSF55486">
    <property type="entry name" value="Metalloproteases ('zincins'), catalytic domain"/>
    <property type="match status" value="1"/>
</dbReference>
<sequence length="814" mass="88026">MQAPLEFKSKTSKPLTLEVPLPNGEIEIFNLYESPILAPQIAAKHPDIKTYTGNGTVDKKAVIRISLTSEGFNAIILNTEEGDVYYEKLPGSSSEAYFNYFAKDAPSLKGKESIRCGVKDEDMIIKKGQKQGAANRTLADGDLYEFRLAFASNGEFYDRQVTSLPKTKAKVYAVLVAYANRMKAVFRNELAVDFTLVSDERVVFDNAATDPYTNENDGLMLDQNQAVLDNPIFMGADNYDVGHVFGEEPLGSSAGGIASTPAVCDEFSKGQGVTKEGDLAFYSQLFTDQVLFHETGHQFQMSHSYNSNFGPCTTRRQTTSVEPGSGATLMSYGFICDTEDYFPTTQGGLFLNFHSVNLKQAKDFLSTISCGTMTITTNTAAPVITMPAAQTIPKSTPFSLTGSATDGNGDNLTYSWEGKDVGLVEDPDLTVIDDPTKPPFFRSYPAATSPTRIYPALDGILNNKNIVHGDKLPSVAFVTKHTLTVRDNNAAGGRTAIDSVLITIDGTAGPFLVNNDGPGGGLTGSHLAGSPQVVTWSVNNTNNPAGINCQLVDILLSTDGGLTFPRTLLSATPNTGLAAVIFPLDVNTIKARIKVAASSSDADLPLIGGRVMANTPNIFFDISNVNFGITTALPVTLASFNVELKGKNNASLTWETTEETNNKGFDIEMSPDARNFVKVGFVDGNGDSQISYEYQYSINDLAGGHYYFRLKQLDYDGKFEYSQIRTLEVISSSDILAVYPNPTSGKLKFNPNMHKNQSFSIQVANQSGKVVLSLPASTNYSSGYELDASSLASGLYHIVIKGVNFTENLKFVKL</sequence>
<dbReference type="Gene3D" id="2.60.40.10">
    <property type="entry name" value="Immunoglobulins"/>
    <property type="match status" value="1"/>
</dbReference>
<comment type="caution">
    <text evidence="2">The sequence shown here is derived from an EMBL/GenBank/DDBJ whole genome shotgun (WGS) entry which is preliminary data.</text>
</comment>
<keyword evidence="3" id="KW-1185">Reference proteome</keyword>
<evidence type="ECO:0000313" key="3">
    <source>
        <dbReference type="Proteomes" id="UP001179181"/>
    </source>
</evidence>
<dbReference type="Proteomes" id="UP001179181">
    <property type="component" value="Unassembled WGS sequence"/>
</dbReference>
<dbReference type="InterPro" id="IPR013783">
    <property type="entry name" value="Ig-like_fold"/>
</dbReference>
<proteinExistence type="predicted"/>
<organism evidence="2 3">
    <name type="scientific">Dyadobacter arcticus</name>
    <dbReference type="NCBI Taxonomy" id="1078754"/>
    <lineage>
        <taxon>Bacteria</taxon>
        <taxon>Pseudomonadati</taxon>
        <taxon>Bacteroidota</taxon>
        <taxon>Cytophagia</taxon>
        <taxon>Cytophagales</taxon>
        <taxon>Spirosomataceae</taxon>
        <taxon>Dyadobacter</taxon>
    </lineage>
</organism>
<dbReference type="EMBL" id="JAASQJ010000005">
    <property type="protein sequence ID" value="NIJ55471.1"/>
    <property type="molecule type" value="Genomic_DNA"/>
</dbReference>
<evidence type="ECO:0000259" key="1">
    <source>
        <dbReference type="Pfam" id="PF18962"/>
    </source>
</evidence>
<feature type="domain" description="Secretion system C-terminal sorting" evidence="1">
    <location>
        <begin position="738"/>
        <end position="804"/>
    </location>
</feature>
<protein>
    <recommendedName>
        <fullName evidence="1">Secretion system C-terminal sorting domain-containing protein</fullName>
    </recommendedName>
</protein>
<dbReference type="RefSeq" id="WP_167275332.1">
    <property type="nucleotide sequence ID" value="NZ_JAASQJ010000005.1"/>
</dbReference>
<gene>
    <name evidence="2" type="ORF">FHS68_004660</name>
</gene>
<evidence type="ECO:0000313" key="2">
    <source>
        <dbReference type="EMBL" id="NIJ55471.1"/>
    </source>
</evidence>
<dbReference type="Pfam" id="PF18962">
    <property type="entry name" value="Por_Secre_tail"/>
    <property type="match status" value="1"/>
</dbReference>
<dbReference type="Pfam" id="PF13582">
    <property type="entry name" value="Reprolysin_3"/>
    <property type="match status" value="1"/>
</dbReference>
<reference evidence="2 3" key="1">
    <citation type="submission" date="2020-03" db="EMBL/GenBank/DDBJ databases">
        <title>Genomic Encyclopedia of Type Strains, Phase IV (KMG-IV): sequencing the most valuable type-strain genomes for metagenomic binning, comparative biology and taxonomic classification.</title>
        <authorList>
            <person name="Goeker M."/>
        </authorList>
    </citation>
    <scope>NUCLEOTIDE SEQUENCE [LARGE SCALE GENOMIC DNA]</scope>
    <source>
        <strain evidence="2 3">DSM 102865</strain>
    </source>
</reference>
<dbReference type="Gene3D" id="3.40.390.10">
    <property type="entry name" value="Collagenase (Catalytic Domain)"/>
    <property type="match status" value="1"/>
</dbReference>
<accession>A0ABX0UR78</accession>
<name>A0ABX0UR78_9BACT</name>
<dbReference type="InterPro" id="IPR024079">
    <property type="entry name" value="MetalloPept_cat_dom_sf"/>
</dbReference>
<dbReference type="InterPro" id="IPR026444">
    <property type="entry name" value="Secre_tail"/>
</dbReference>
<dbReference type="NCBIfam" id="TIGR04183">
    <property type="entry name" value="Por_Secre_tail"/>
    <property type="match status" value="1"/>
</dbReference>